<dbReference type="eggNOG" id="ENOG502ZG03">
    <property type="taxonomic scope" value="Bacteria"/>
</dbReference>
<name>F2NV82_TRES6</name>
<evidence type="ECO:0000313" key="1">
    <source>
        <dbReference type="EMBL" id="AEB13317.1"/>
    </source>
</evidence>
<dbReference type="HOGENOM" id="CLU_056949_0_0_12"/>
<proteinExistence type="predicted"/>
<gene>
    <name evidence="1" type="ordered locus">Tresu_0361</name>
</gene>
<organism evidence="1 2">
    <name type="scientific">Treponema succinifaciens (strain ATCC 33096 / DSM 2489 / 6091)</name>
    <dbReference type="NCBI Taxonomy" id="869209"/>
    <lineage>
        <taxon>Bacteria</taxon>
        <taxon>Pseudomonadati</taxon>
        <taxon>Spirochaetota</taxon>
        <taxon>Spirochaetia</taxon>
        <taxon>Spirochaetales</taxon>
        <taxon>Treponemataceae</taxon>
        <taxon>Treponema</taxon>
    </lineage>
</organism>
<keyword evidence="2" id="KW-1185">Reference proteome</keyword>
<dbReference type="GeneID" id="302997577"/>
<dbReference type="InterPro" id="IPR036322">
    <property type="entry name" value="WD40_repeat_dom_sf"/>
</dbReference>
<dbReference type="RefSeq" id="WP_013700626.1">
    <property type="nucleotide sequence ID" value="NC_015385.1"/>
</dbReference>
<reference evidence="1 2" key="1">
    <citation type="journal article" date="2011" name="Stand. Genomic Sci.">
        <title>Complete genome sequence of Treponema succinifaciens type strain (6091).</title>
        <authorList>
            <person name="Han C."/>
            <person name="Gronow S."/>
            <person name="Teshima H."/>
            <person name="Lapidus A."/>
            <person name="Nolan M."/>
            <person name="Lucas S."/>
            <person name="Hammon N."/>
            <person name="Deshpande S."/>
            <person name="Cheng J.F."/>
            <person name="Zeytun A."/>
            <person name="Tapia R."/>
            <person name="Goodwin L."/>
            <person name="Pitluck S."/>
            <person name="Liolios K."/>
            <person name="Pagani I."/>
            <person name="Ivanova N."/>
            <person name="Mavromatis K."/>
            <person name="Mikhailova N."/>
            <person name="Huntemann M."/>
            <person name="Pati A."/>
            <person name="Chen A."/>
            <person name="Palaniappan K."/>
            <person name="Land M."/>
            <person name="Hauser L."/>
            <person name="Brambilla E.M."/>
            <person name="Rohde M."/>
            <person name="Goker M."/>
            <person name="Woyke T."/>
            <person name="Bristow J."/>
            <person name="Eisen J.A."/>
            <person name="Markowitz V."/>
            <person name="Hugenholtz P."/>
            <person name="Kyrpides N.C."/>
            <person name="Klenk H.P."/>
            <person name="Detter J.C."/>
        </authorList>
    </citation>
    <scope>NUCLEOTIDE SEQUENCE [LARGE SCALE GENOMIC DNA]</scope>
    <source>
        <strain evidence="2">ATCC 33096 / DSM 2489 / 6091</strain>
    </source>
</reference>
<reference evidence="2" key="2">
    <citation type="submission" date="2011-04" db="EMBL/GenBank/DDBJ databases">
        <title>The complete genome of chromosome of Treponema succinifaciens DSM 2489.</title>
        <authorList>
            <person name="Lucas S."/>
            <person name="Copeland A."/>
            <person name="Lapidus A."/>
            <person name="Bruce D."/>
            <person name="Goodwin L."/>
            <person name="Pitluck S."/>
            <person name="Peters L."/>
            <person name="Kyrpides N."/>
            <person name="Mavromatis K."/>
            <person name="Ivanova N."/>
            <person name="Ovchinnikova G."/>
            <person name="Teshima H."/>
            <person name="Detter J.C."/>
            <person name="Tapia R."/>
            <person name="Han C."/>
            <person name="Land M."/>
            <person name="Hauser L."/>
            <person name="Markowitz V."/>
            <person name="Cheng J.-F."/>
            <person name="Hugenholtz P."/>
            <person name="Woyke T."/>
            <person name="Wu D."/>
            <person name="Gronow S."/>
            <person name="Wellnitz S."/>
            <person name="Brambilla E."/>
            <person name="Klenk H.-P."/>
            <person name="Eisen J.A."/>
        </authorList>
    </citation>
    <scope>NUCLEOTIDE SEQUENCE [LARGE SCALE GENOMIC DNA]</scope>
    <source>
        <strain evidence="2">ATCC 33096 / DSM 2489 / 6091</strain>
    </source>
</reference>
<dbReference type="InterPro" id="IPR015943">
    <property type="entry name" value="WD40/YVTN_repeat-like_dom_sf"/>
</dbReference>
<dbReference type="KEGG" id="tsu:Tresu_0361"/>
<dbReference type="Proteomes" id="UP000006852">
    <property type="component" value="Chromosome"/>
</dbReference>
<accession>F2NV82</accession>
<dbReference type="Gene3D" id="2.130.10.10">
    <property type="entry name" value="YVTN repeat-like/Quinoprotein amine dehydrogenase"/>
    <property type="match status" value="1"/>
</dbReference>
<dbReference type="SUPFAM" id="SSF50978">
    <property type="entry name" value="WD40 repeat-like"/>
    <property type="match status" value="1"/>
</dbReference>
<dbReference type="OrthoDB" id="358864at2"/>
<dbReference type="STRING" id="869209.Tresu_0361"/>
<sequence>MNFNKKKKNLLVPIAVIFCVLYIIFSVQPMGHEIHFTPEWTEDISHIQENSNNTKKIPFKLSQNIGYFTPDGKIVSAITFPFKSTISEKWYAAFGASGTKTDFFFADGTLAGTINEAGFPFFDQDRIFVMQPGGTAFVKCDSEGKCEWNYEHYSPITAFSSSKNGTAAGYADGTVISFLPDGKIDQKFAPGGSNCDVILGVAISENGNRIACVSGQDQQRFIVAEKNGGHSKVIFHEYLENSISRQTLVKFNNNSDYVYYNGKDFLGIVNTKKSTSKKIPIKGKISQIEFSDDNELVFVLSKDEEKYTVTILESFIYPMASFSFEGECSFIKTYENSIFIGRNTKISKISISKK</sequence>
<dbReference type="AlphaFoldDB" id="F2NV82"/>
<evidence type="ECO:0000313" key="2">
    <source>
        <dbReference type="Proteomes" id="UP000006852"/>
    </source>
</evidence>
<protein>
    <submittedName>
        <fullName evidence="1">Uncharacterized protein</fullName>
    </submittedName>
</protein>
<dbReference type="EMBL" id="CP002631">
    <property type="protein sequence ID" value="AEB13317.1"/>
    <property type="molecule type" value="Genomic_DNA"/>
</dbReference>